<keyword evidence="14" id="KW-1185">Reference proteome</keyword>
<evidence type="ECO:0000256" key="10">
    <source>
        <dbReference type="ARBA" id="ARBA00023224"/>
    </source>
</evidence>
<dbReference type="Pfam" id="PF13853">
    <property type="entry name" value="7tm_4"/>
    <property type="match status" value="3"/>
</dbReference>
<evidence type="ECO:0000313" key="13">
    <source>
        <dbReference type="EMBL" id="VTJ79760.1"/>
    </source>
</evidence>
<dbReference type="AlphaFoldDB" id="A0A5E4CEP7"/>
<keyword evidence="9" id="KW-0675">Receptor</keyword>
<gene>
    <name evidence="13" type="ORF">MONAX_5E038548</name>
</gene>
<evidence type="ECO:0000256" key="9">
    <source>
        <dbReference type="ARBA" id="ARBA00023170"/>
    </source>
</evidence>
<evidence type="ECO:0000259" key="12">
    <source>
        <dbReference type="PROSITE" id="PS50262"/>
    </source>
</evidence>
<dbReference type="EMBL" id="CABDUW010001223">
    <property type="protein sequence ID" value="VTJ79760.1"/>
    <property type="molecule type" value="Genomic_DNA"/>
</dbReference>
<evidence type="ECO:0000256" key="7">
    <source>
        <dbReference type="ARBA" id="ARBA00023040"/>
    </source>
</evidence>
<feature type="transmembrane region" description="Helical" evidence="11">
    <location>
        <begin position="80"/>
        <end position="109"/>
    </location>
</feature>
<feature type="transmembrane region" description="Helical" evidence="11">
    <location>
        <begin position="223"/>
        <end position="252"/>
    </location>
</feature>
<evidence type="ECO:0000256" key="5">
    <source>
        <dbReference type="ARBA" id="ARBA00022725"/>
    </source>
</evidence>
<dbReference type="PROSITE" id="PS51257">
    <property type="entry name" value="PROKAR_LIPOPROTEIN"/>
    <property type="match status" value="1"/>
</dbReference>
<keyword evidence="7" id="KW-0297">G-protein coupled receptor</keyword>
<proteinExistence type="predicted"/>
<dbReference type="Gene3D" id="1.20.1070.10">
    <property type="entry name" value="Rhodopsin 7-helix transmembrane proteins"/>
    <property type="match status" value="3"/>
</dbReference>
<evidence type="ECO:0000256" key="1">
    <source>
        <dbReference type="ARBA" id="ARBA00004651"/>
    </source>
</evidence>
<evidence type="ECO:0000256" key="8">
    <source>
        <dbReference type="ARBA" id="ARBA00023136"/>
    </source>
</evidence>
<keyword evidence="10" id="KW-0807">Transducer</keyword>
<feature type="transmembrane region" description="Helical" evidence="11">
    <location>
        <begin position="12"/>
        <end position="37"/>
    </location>
</feature>
<sequence>MAYDRYVAIVNPLLYTVAMTKGVCTMLVFGSCVGGLINSLTHTIGLVKLSFCGPNVIRHFFCDLPPLLKLSCSDTSTNELLLLIFSGVIAMLTFLTVMISYIFIVAAILRIRSEAAVYIFTVTGNLGLIVLVIMNSRLHNPMYYFLSVLSSVDASYSTDVIPNMLVNFISKRKMISFYGCSTQSFLAVAFGTTESFLLAAMAYNRYVAIYNPLLYSVSMSPRVYVPLIMASCVGGILHAILHTMATFSLSFCGSKVIRHIFRDIPPLLAISCSDTHINELLLFLFVSSIEIVTILIVLISYGFILLAILKMHSAEGRRKVFSTCGSHLTGVSIYHGTILFMYMRPSSSYALEHDMIVSVFYSTVIPMLNPIIYSLRNKDVIESFTDNKELRIMLFVIFLVVYIFTVTGNLGLIGLVILDSRLHNPMYYILSVLSSVDASYSTDVIPNMLVNFISKSKMISFYGCATQSFLTVTFGTTESFLLAAKAYDRYVAIYNPLLYSVSMSPRVYVPLIISSCVGGILHAILHTVATFSLSFCGSKVIRHIFCDIPPLLAISCSDTHINELLLLLFVSSIEIVTILIVLISYGFILLAILKMHSAEGRRKVFSTCGPT</sequence>
<dbReference type="PANTHER" id="PTHR48018">
    <property type="entry name" value="OLFACTORY RECEPTOR"/>
    <property type="match status" value="1"/>
</dbReference>
<evidence type="ECO:0000256" key="4">
    <source>
        <dbReference type="ARBA" id="ARBA00022692"/>
    </source>
</evidence>
<dbReference type="GO" id="GO:0004930">
    <property type="term" value="F:G protein-coupled receptor activity"/>
    <property type="evidence" value="ECO:0007669"/>
    <property type="project" value="UniProtKB-KW"/>
</dbReference>
<dbReference type="PROSITE" id="PS50262">
    <property type="entry name" value="G_PROTEIN_RECEP_F1_2"/>
    <property type="match status" value="3"/>
</dbReference>
<dbReference type="GO" id="GO:0005886">
    <property type="term" value="C:plasma membrane"/>
    <property type="evidence" value="ECO:0007669"/>
    <property type="project" value="UniProtKB-SubCell"/>
</dbReference>
<organism evidence="13 14">
    <name type="scientific">Marmota monax</name>
    <name type="common">Woodchuck</name>
    <dbReference type="NCBI Taxonomy" id="9995"/>
    <lineage>
        <taxon>Eukaryota</taxon>
        <taxon>Metazoa</taxon>
        <taxon>Chordata</taxon>
        <taxon>Craniata</taxon>
        <taxon>Vertebrata</taxon>
        <taxon>Euteleostomi</taxon>
        <taxon>Mammalia</taxon>
        <taxon>Eutheria</taxon>
        <taxon>Euarchontoglires</taxon>
        <taxon>Glires</taxon>
        <taxon>Rodentia</taxon>
        <taxon>Sciuromorpha</taxon>
        <taxon>Sciuridae</taxon>
        <taxon>Xerinae</taxon>
        <taxon>Marmotini</taxon>
        <taxon>Marmota</taxon>
    </lineage>
</organism>
<keyword evidence="8 11" id="KW-0472">Membrane</keyword>
<reference evidence="13" key="1">
    <citation type="submission" date="2019-04" db="EMBL/GenBank/DDBJ databases">
        <authorList>
            <person name="Alioto T."/>
            <person name="Alioto T."/>
        </authorList>
    </citation>
    <scope>NUCLEOTIDE SEQUENCE [LARGE SCALE GENOMIC DNA]</scope>
</reference>
<keyword evidence="6 11" id="KW-1133">Transmembrane helix</keyword>
<name>A0A5E4CEP7_MARMO</name>
<dbReference type="PRINTS" id="PR00245">
    <property type="entry name" value="OLFACTORYR"/>
</dbReference>
<evidence type="ECO:0000256" key="6">
    <source>
        <dbReference type="ARBA" id="ARBA00022989"/>
    </source>
</evidence>
<feature type="domain" description="G-protein coupled receptors family 1 profile" evidence="12">
    <location>
        <begin position="408"/>
        <end position="611"/>
    </location>
</feature>
<feature type="transmembrane region" description="Helical" evidence="11">
    <location>
        <begin position="392"/>
        <end position="418"/>
    </location>
</feature>
<comment type="subcellular location">
    <subcellularLocation>
        <location evidence="1">Cell membrane</location>
        <topology evidence="1">Multi-pass membrane protein</topology>
    </subcellularLocation>
</comment>
<dbReference type="GO" id="GO:0004984">
    <property type="term" value="F:olfactory receptor activity"/>
    <property type="evidence" value="ECO:0007669"/>
    <property type="project" value="InterPro"/>
</dbReference>
<keyword evidence="3" id="KW-0716">Sensory transduction</keyword>
<feature type="transmembrane region" description="Helical" evidence="11">
    <location>
        <begin position="116"/>
        <end position="136"/>
    </location>
</feature>
<dbReference type="FunFam" id="1.20.1070.10:FF:000004">
    <property type="entry name" value="Olfactory receptor"/>
    <property type="match status" value="2"/>
</dbReference>
<evidence type="ECO:0000313" key="14">
    <source>
        <dbReference type="Proteomes" id="UP000335636"/>
    </source>
</evidence>
<evidence type="ECO:0000256" key="11">
    <source>
        <dbReference type="SAM" id="Phobius"/>
    </source>
</evidence>
<evidence type="ECO:0000256" key="3">
    <source>
        <dbReference type="ARBA" id="ARBA00022606"/>
    </source>
</evidence>
<feature type="transmembrane region" description="Helical" evidence="11">
    <location>
        <begin position="185"/>
        <end position="203"/>
    </location>
</feature>
<comment type="caution">
    <text evidence="13">The sequence shown here is derived from an EMBL/GenBank/DDBJ whole genome shotgun (WGS) entry which is preliminary data.</text>
</comment>
<dbReference type="SUPFAM" id="SSF81321">
    <property type="entry name" value="Family A G protein-coupled receptor-like"/>
    <property type="match status" value="3"/>
</dbReference>
<dbReference type="Proteomes" id="UP000335636">
    <property type="component" value="Unassembled WGS sequence"/>
</dbReference>
<dbReference type="PROSITE" id="PS00237">
    <property type="entry name" value="G_PROTEIN_RECEP_F1_1"/>
    <property type="match status" value="1"/>
</dbReference>
<evidence type="ECO:0000256" key="2">
    <source>
        <dbReference type="ARBA" id="ARBA00022475"/>
    </source>
</evidence>
<feature type="transmembrane region" description="Helical" evidence="11">
    <location>
        <begin position="507"/>
        <end position="525"/>
    </location>
</feature>
<keyword evidence="5" id="KW-0552">Olfaction</keyword>
<feature type="domain" description="G-protein coupled receptors family 1 profile" evidence="12">
    <location>
        <begin position="124"/>
        <end position="373"/>
    </location>
</feature>
<feature type="transmembrane region" description="Helical" evidence="11">
    <location>
        <begin position="355"/>
        <end position="372"/>
    </location>
</feature>
<keyword evidence="4 11" id="KW-0812">Transmembrane</keyword>
<dbReference type="InterPro" id="IPR017452">
    <property type="entry name" value="GPCR_Rhodpsn_7TM"/>
</dbReference>
<protein>
    <recommendedName>
        <fullName evidence="12">G-protein coupled receptors family 1 profile domain-containing protein</fullName>
    </recommendedName>
</protein>
<feature type="transmembrane region" description="Helical" evidence="11">
    <location>
        <begin position="280"/>
        <end position="308"/>
    </location>
</feature>
<feature type="transmembrane region" description="Helical" evidence="11">
    <location>
        <begin position="564"/>
        <end position="593"/>
    </location>
</feature>
<feature type="domain" description="G-protein coupled receptors family 1 profile" evidence="12">
    <location>
        <begin position="1"/>
        <end position="113"/>
    </location>
</feature>
<accession>A0A5E4CEP7</accession>
<keyword evidence="2" id="KW-1003">Cell membrane</keyword>
<feature type="transmembrane region" description="Helical" evidence="11">
    <location>
        <begin position="320"/>
        <end position="343"/>
    </location>
</feature>
<dbReference type="InterPro" id="IPR000276">
    <property type="entry name" value="GPCR_Rhodpsn"/>
</dbReference>
<dbReference type="InterPro" id="IPR000725">
    <property type="entry name" value="Olfact_rcpt"/>
</dbReference>